<dbReference type="RefSeq" id="WP_330132308.1">
    <property type="nucleotide sequence ID" value="NZ_JAUTXY010000002.1"/>
</dbReference>
<dbReference type="Proteomes" id="UP001336020">
    <property type="component" value="Unassembled WGS sequence"/>
</dbReference>
<keyword evidence="1" id="KW-0812">Transmembrane</keyword>
<feature type="transmembrane region" description="Helical" evidence="1">
    <location>
        <begin position="111"/>
        <end position="133"/>
    </location>
</feature>
<feature type="transmembrane region" description="Helical" evidence="1">
    <location>
        <begin position="79"/>
        <end position="104"/>
    </location>
</feature>
<feature type="transmembrane region" description="Helical" evidence="1">
    <location>
        <begin position="214"/>
        <end position="237"/>
    </location>
</feature>
<evidence type="ECO:0008006" key="4">
    <source>
        <dbReference type="Google" id="ProtNLM"/>
    </source>
</evidence>
<comment type="caution">
    <text evidence="2">The sequence shown here is derived from an EMBL/GenBank/DDBJ whole genome shotgun (WGS) entry which is preliminary data.</text>
</comment>
<keyword evidence="1" id="KW-1133">Transmembrane helix</keyword>
<accession>A0ABU7L672</accession>
<dbReference type="EMBL" id="JAUTXY010000002">
    <property type="protein sequence ID" value="MEE2057051.1"/>
    <property type="molecule type" value="Genomic_DNA"/>
</dbReference>
<feature type="transmembrane region" description="Helical" evidence="1">
    <location>
        <begin position="356"/>
        <end position="376"/>
    </location>
</feature>
<evidence type="ECO:0000313" key="2">
    <source>
        <dbReference type="EMBL" id="MEE2057051.1"/>
    </source>
</evidence>
<keyword evidence="1" id="KW-0472">Membrane</keyword>
<evidence type="ECO:0000313" key="3">
    <source>
        <dbReference type="Proteomes" id="UP001336020"/>
    </source>
</evidence>
<feature type="transmembrane region" description="Helical" evidence="1">
    <location>
        <begin position="21"/>
        <end position="40"/>
    </location>
</feature>
<gene>
    <name evidence="2" type="ORF">Q7514_05850</name>
</gene>
<name>A0ABU7L672_9NOCA</name>
<feature type="transmembrane region" description="Helical" evidence="1">
    <location>
        <begin position="558"/>
        <end position="579"/>
    </location>
</feature>
<sequence>MSTQGLHRHRATPRAPALAPTFVPAVWSLVLTVVVLGPMFTSPGYLLLRDAVSTPRSYLTDSALGLSDAAARAVPQDALLAWVTTVVDGGVAVTVLLTASLWAAGFGAARLVSVLLPGSGVPAQVTAVTVAIWNPYVGERLLQGHWSLLAGYAALPWAICAAVAVRRRAGGGWWALAFWLGVAGLTPTGVLLAGVTAVVVLAMPGGRVSRVGRLVGAAALTVAVSAPWLVATALSGGGTEADPAGVSAFAARAEPLLGTIGSVAGLGGIWNADAVPGSRTTPWALIGTVLLLLVVACGLPALWRRRRNPVIVALAVVAVVAVLGTTLGATAPGLRFGEWAMVNVPGAGLLRDTQKWVALLMPLYVLAAAAGVGALRQHFTPDRARSDIAWAALSVVAVVGALPDLAWGVGGQVRPVRYPEGWQQVASIVTAGEGDAAVLPTGMFRRFDYSGPVAVLDPAPRMLRADVLQTGTLIVEGGAVEGEGARAVDVERLLLDGSDPSELTARGVGWVVVEHGTPGDHGRSEETLDMLTQVYSDDDLALYQVDGAWARETTGRNVAILAHLLLMLVVAAGATGMLATRLHTRVSELLRALAGRLRRDSRKQA</sequence>
<feature type="transmembrane region" description="Helical" evidence="1">
    <location>
        <begin position="145"/>
        <end position="165"/>
    </location>
</feature>
<feature type="transmembrane region" description="Helical" evidence="1">
    <location>
        <begin position="282"/>
        <end position="303"/>
    </location>
</feature>
<evidence type="ECO:0000256" key="1">
    <source>
        <dbReference type="SAM" id="Phobius"/>
    </source>
</evidence>
<reference evidence="2 3" key="1">
    <citation type="submission" date="2023-07" db="EMBL/GenBank/DDBJ databases">
        <authorList>
            <person name="Girao M."/>
            <person name="Carvalho M.F."/>
        </authorList>
    </citation>
    <scope>NUCLEOTIDE SEQUENCE [LARGE SCALE GENOMIC DNA]</scope>
    <source>
        <strain evidence="2 3">YIM65754</strain>
    </source>
</reference>
<feature type="transmembrane region" description="Helical" evidence="1">
    <location>
        <begin position="177"/>
        <end position="202"/>
    </location>
</feature>
<protein>
    <recommendedName>
        <fullName evidence="4">Transmembrane protein</fullName>
    </recommendedName>
</protein>
<organism evidence="2 3">
    <name type="scientific">Rhodococcus artemisiae</name>
    <dbReference type="NCBI Taxonomy" id="714159"/>
    <lineage>
        <taxon>Bacteria</taxon>
        <taxon>Bacillati</taxon>
        <taxon>Actinomycetota</taxon>
        <taxon>Actinomycetes</taxon>
        <taxon>Mycobacteriales</taxon>
        <taxon>Nocardiaceae</taxon>
        <taxon>Rhodococcus</taxon>
    </lineage>
</organism>
<keyword evidence="3" id="KW-1185">Reference proteome</keyword>
<proteinExistence type="predicted"/>
<feature type="transmembrane region" description="Helical" evidence="1">
    <location>
        <begin position="249"/>
        <end position="270"/>
    </location>
</feature>
<feature type="transmembrane region" description="Helical" evidence="1">
    <location>
        <begin position="310"/>
        <end position="336"/>
    </location>
</feature>